<keyword evidence="3" id="KW-1185">Reference proteome</keyword>
<dbReference type="GeneTree" id="ENSGT01030000234565"/>
<sequence length="779" mass="88902">MGDMNWDWLSGNSDCFKDLCNDLNLVQLINEPTRINPKAEIKSTLLDLIVTNSVHKYTSTAVFCNDVSDHCAVACVRNTKIPKVKPRMILKRHFKSFEQQAFLHDLYHSELSRVSLFSDAEMAWDFFHSNFISIVNKYVPIKKFRISGKDNHWFSDSLSELICLRNKMWAQARFSDSSADWTAFRTVRNKCTLMIRKSKSEFFFKSTTENLNNPLKFWKSIKSLSGARVTSNLPDQILIGSDEIKDKAVIVNQFNKHFIQAGFIFNQTINKSVPCPAMSASENVNRELFNFKPISVSEVHKALRDIDHKKSAGTDNLDKSWKAAYVLPLHKGGDPSELNNYRPISKLSVLSKILESFVNVQLKQYLTDKNILNNFQSGFRSGHSTITAATLVTNDIIGALDKKQHSAALFVDLSKAFDSVDHGLLLTKLRSVGLSEKAVAWFQNYLVDRIQCVYAEGYKSDFLEITKGVPQGSILGPILFSIFINDLDRDVQAKLHLYADDTVVYTQASTISVAVQELQTAFQALQYTLLSLKLVLNTQKTKFMVFSKARAQLLDNCGILSLDGKSIERVSSYKYLGIWIDDKLSFNEHITALVKKLKVKLGFYYRNKSCFTFSARKKLVEATFLPVIDYGDILYMHAAFSILRHVDSVYHASLRFITNTKSLTHHCILYDLVGWTSLKIRRQQHWYIFIYKAILGKFPLYLCNLLSVCSGTYQLRSSKWLLFNVPRVTTELGKTAFSYLAPWGWNNLQKELKLETLMSLNEFKTTIKSVVMETCSCFS</sequence>
<dbReference type="Pfam" id="PF00078">
    <property type="entry name" value="RVT_1"/>
    <property type="match status" value="1"/>
</dbReference>
<feature type="domain" description="Reverse transcriptase" evidence="1">
    <location>
        <begin position="310"/>
        <end position="580"/>
    </location>
</feature>
<evidence type="ECO:0000313" key="2">
    <source>
        <dbReference type="Ensembl" id="ENSCCRP00000169854.1"/>
    </source>
</evidence>
<reference evidence="2" key="2">
    <citation type="submission" date="2025-09" db="UniProtKB">
        <authorList>
            <consortium name="Ensembl"/>
        </authorList>
    </citation>
    <scope>IDENTIFICATION</scope>
</reference>
<evidence type="ECO:0000313" key="3">
    <source>
        <dbReference type="Proteomes" id="UP001108240"/>
    </source>
</evidence>
<dbReference type="AlphaFoldDB" id="A0A9J8CJ01"/>
<dbReference type="Ensembl" id="ENSCCRT00000106859.1">
    <property type="protein sequence ID" value="ENSCCRP00000169854.1"/>
    <property type="gene ID" value="ENSCCRG00000069185.1"/>
</dbReference>
<name>A0A9J8CJ01_CYPCA</name>
<proteinExistence type="predicted"/>
<evidence type="ECO:0000259" key="1">
    <source>
        <dbReference type="PROSITE" id="PS50878"/>
    </source>
</evidence>
<dbReference type="SUPFAM" id="SSF56672">
    <property type="entry name" value="DNA/RNA polymerases"/>
    <property type="match status" value="1"/>
</dbReference>
<dbReference type="PROSITE" id="PS50878">
    <property type="entry name" value="RT_POL"/>
    <property type="match status" value="1"/>
</dbReference>
<dbReference type="Proteomes" id="UP001108240">
    <property type="component" value="Unplaced"/>
</dbReference>
<dbReference type="CDD" id="cd01650">
    <property type="entry name" value="RT_nLTR_like"/>
    <property type="match status" value="1"/>
</dbReference>
<reference evidence="2" key="1">
    <citation type="submission" date="2025-08" db="UniProtKB">
        <authorList>
            <consortium name="Ensembl"/>
        </authorList>
    </citation>
    <scope>IDENTIFICATION</scope>
</reference>
<protein>
    <recommendedName>
        <fullName evidence="1">Reverse transcriptase domain-containing protein</fullName>
    </recommendedName>
</protein>
<dbReference type="PANTHER" id="PTHR33332">
    <property type="entry name" value="REVERSE TRANSCRIPTASE DOMAIN-CONTAINING PROTEIN"/>
    <property type="match status" value="1"/>
</dbReference>
<dbReference type="InterPro" id="IPR043502">
    <property type="entry name" value="DNA/RNA_pol_sf"/>
</dbReference>
<accession>A0A9J8CJ01</accession>
<organism evidence="2 3">
    <name type="scientific">Cyprinus carpio carpio</name>
    <dbReference type="NCBI Taxonomy" id="630221"/>
    <lineage>
        <taxon>Eukaryota</taxon>
        <taxon>Metazoa</taxon>
        <taxon>Chordata</taxon>
        <taxon>Craniata</taxon>
        <taxon>Vertebrata</taxon>
        <taxon>Euteleostomi</taxon>
        <taxon>Actinopterygii</taxon>
        <taxon>Neopterygii</taxon>
        <taxon>Teleostei</taxon>
        <taxon>Ostariophysi</taxon>
        <taxon>Cypriniformes</taxon>
        <taxon>Cyprinidae</taxon>
        <taxon>Cyprininae</taxon>
        <taxon>Cyprinus</taxon>
    </lineage>
</organism>
<dbReference type="OMA" id="ICISESW"/>
<dbReference type="InterPro" id="IPR000477">
    <property type="entry name" value="RT_dom"/>
</dbReference>